<sequence>MDQAWETAATHYGFHCDGCADNCCLTLFYHHTWLEYLCIREGFEALLPDVREAVTARAAEVRVNVGEAEKTGQPLRFMCPLNTDGLCQIYSHRPMICRLHGIAHELHPPGRDVVYGPGCGAFTAQTDGMDYFRFDRTPFYVAMSRLESELKAALGISDRIKMTIAEMIGTF</sequence>
<gene>
    <name evidence="1" type="ORF">DENIS_3340</name>
</gene>
<keyword evidence="2" id="KW-1185">Reference proteome</keyword>
<evidence type="ECO:0000313" key="1">
    <source>
        <dbReference type="EMBL" id="GBC62368.1"/>
    </source>
</evidence>
<comment type="caution">
    <text evidence="1">The sequence shown here is derived from an EMBL/GenBank/DDBJ whole genome shotgun (WGS) entry which is preliminary data.</text>
</comment>
<dbReference type="Proteomes" id="UP000288096">
    <property type="component" value="Unassembled WGS sequence"/>
</dbReference>
<evidence type="ECO:0008006" key="3">
    <source>
        <dbReference type="Google" id="ProtNLM"/>
    </source>
</evidence>
<organism evidence="1 2">
    <name type="scientific">Desulfonema ishimotonii</name>
    <dbReference type="NCBI Taxonomy" id="45657"/>
    <lineage>
        <taxon>Bacteria</taxon>
        <taxon>Pseudomonadati</taxon>
        <taxon>Thermodesulfobacteriota</taxon>
        <taxon>Desulfobacteria</taxon>
        <taxon>Desulfobacterales</taxon>
        <taxon>Desulfococcaceae</taxon>
        <taxon>Desulfonema</taxon>
    </lineage>
</organism>
<reference evidence="2" key="2">
    <citation type="submission" date="2019-01" db="EMBL/GenBank/DDBJ databases">
        <title>Genome sequence of Desulfonema ishimotonii strain Tokyo 01.</title>
        <authorList>
            <person name="Fukui M."/>
        </authorList>
    </citation>
    <scope>NUCLEOTIDE SEQUENCE [LARGE SCALE GENOMIC DNA]</scope>
    <source>
        <strain evidence="2">Tokyo 01</strain>
    </source>
</reference>
<evidence type="ECO:0000313" key="2">
    <source>
        <dbReference type="Proteomes" id="UP000288096"/>
    </source>
</evidence>
<dbReference type="InterPro" id="IPR005358">
    <property type="entry name" value="Puta_zinc/iron-chelating_dom"/>
</dbReference>
<name>A0A401FZI1_9BACT</name>
<protein>
    <recommendedName>
        <fullName evidence="3">YkgJ family cysteine cluster protein</fullName>
    </recommendedName>
</protein>
<reference evidence="2" key="1">
    <citation type="submission" date="2017-11" db="EMBL/GenBank/DDBJ databases">
        <authorList>
            <person name="Watanabe M."/>
            <person name="Kojima H."/>
        </authorList>
    </citation>
    <scope>NUCLEOTIDE SEQUENCE [LARGE SCALE GENOMIC DNA]</scope>
    <source>
        <strain evidence="2">Tokyo 01</strain>
    </source>
</reference>
<proteinExistence type="predicted"/>
<dbReference type="AlphaFoldDB" id="A0A401FZI1"/>
<dbReference type="Pfam" id="PF03692">
    <property type="entry name" value="CxxCxxCC"/>
    <property type="match status" value="1"/>
</dbReference>
<dbReference type="EMBL" id="BEXT01000001">
    <property type="protein sequence ID" value="GBC62368.1"/>
    <property type="molecule type" value="Genomic_DNA"/>
</dbReference>
<accession>A0A401FZI1</accession>